<feature type="region of interest" description="Disordered" evidence="3">
    <location>
        <begin position="34"/>
        <end position="60"/>
    </location>
</feature>
<evidence type="ECO:0000313" key="5">
    <source>
        <dbReference type="Proteomes" id="UP000729402"/>
    </source>
</evidence>
<keyword evidence="2" id="KW-0206">Cytoskeleton</keyword>
<feature type="region of interest" description="Disordered" evidence="3">
    <location>
        <begin position="1180"/>
        <end position="1205"/>
    </location>
</feature>
<evidence type="ECO:0000256" key="1">
    <source>
        <dbReference type="ARBA" id="ARBA00006993"/>
    </source>
</evidence>
<sequence>MNRMCREHLLEVISSQQKILSNYSLRHYHAKFRSTDSSETASSFGELDNSTARAQPSSKLEHTKVVPIDEYDTLVTTSTPNNGSACLEADDGQLQLTQHGPDKVEGVCTRSPVEQNAISNSDNLQGDQDIVSDGSNCVLQSVQEENLVLPVGCIDQDVDRCRSDDTSSDQENFIDALNNMESEGKAYIEMKIKMDILANMELDELNFNKESENEIHTQFPMLNDACGGGEPICVESILLSDSYPVVSTTKHPDTESTSSNRKLSGVDCTSDEEPFNDVDLMDVSSSSSVHSDDNGNFGANGNINGFEQYQEAFLSKDYHATFAQKSSDLDGSSIDSNYCIEKAFHSVEDDQKFVPDGTSRILGKPNDVTQNGKEIDDGNIDYSLLHPAISNQEVQKSNKQFEDLSLHASASPGKNALLNPVIVANTAPTGLSTDYIHEHVDRVAPTNSSMQNNPLYESQDDEIVEELHSLPEDLYKHVVEDNGIIVVAKGPCSTRANTHQEDLMQASVVPRDFSNVHDLPELTGSASHRQENNNEKDHANEILALSSCELNDEKKPSLVDAPLTCSNASLLDNSSSYLEHDKSTETGKFVKSNEILVNVEFAEESTNGRFADDMVPFEEDFVDGAKYFEKTEFVVTNPREENSRHDVQLQSNSPCRDKLDTVEPPCKSHGPLDESREHSFEKSVSHTDNLPQHIEIEKSGEACSDIDDIQYLSVPRSPTIPVCQDELQEETNLGAEVPYKCYLEMDGAITLNSNMAGEQPANIDQDLATEPSAQDSFSTNPFMDPGYKANHTLTDPCPSMSYQPCFSVEEQDFISELLIQHGDMGTAEDLNSGADFLWEPATPPDEVPLPSEFMTEEDFRSFCHEYHEMGFTAAPEGFDDKPPPDSNNVSKSFVISESEILYLISPELTGLNQGEAYVCSKLETKLDECSSAGDTPGDTSMPIYSKENPDDETPDSDFKSDEPFTDKKIPELCVPSVPMELEVEQRAFPGVDSYGYSHLLENDKIHDTCSSPSCNIIPVKEKQETCAILVSHAFINERIDELDISQSNSLLVEKAEEVRVLDEYNHPDISWSSTNEKRDEIDAHLLSKPVQTQGSGTLVLGELDAHDVPSLSVNEMIDYLDVPPLSTVLEAKQEPEDYISDERNSQITESSLIDEEKDELDAASPLSNALLVEIKQEVCAPGEGEPPSQIVSHSSANEKSDGLNIPPLRSSVLIERKSENVSGDLDSQIIPCSSVNNKTDESDAATLTHVLPVEIEQEVCSSPEYVSQIASCSLNGDKVCEQDGPTCKQLESEKGYYCSPEVDRQVAPRLSNPVVLGETSTFSCTNAMPSSEETYQLSPVPPPSEPLPDVLYEDPQKPPPLPPLQWRLGKPRLGTVSTQGHTPELFRRTSPVLHASNLEMGNMPDSIKESIEQVSTQEIKERDQDSIFDNNNQGVELRRLSSPSTLTDVTRTEHVQLLLKTCENIKHQECVPSSETEAEEHQNGTGIMDGMNLHPPLFSVPIEHAIIQQDPQGSIFPSDTSVDDHNVVCPLDLYTPSSSAPKHVRENGCNQQPQCGELLSVCSVDKEHTLDASCEEKNLKDHLIASEAHSHGTNCSAPGLLSEERNIQNVENQCEGPLSSEESSGSLDYPHDDHNSEKEYIHQSNRYSASPGKNNYVSNSNEGDYAHAEQPPVMGWTVGPQMLHPNYGISVEEDQFELKFADHRPSKKPISIRNIPRNPLVDAVAAHDRSTMRKVSELVPPSTKPKPDERNLLLEQIRDKVGK</sequence>
<feature type="region of interest" description="Disordered" evidence="3">
    <location>
        <begin position="928"/>
        <end position="966"/>
    </location>
</feature>
<reference evidence="4" key="2">
    <citation type="submission" date="2021-02" db="EMBL/GenBank/DDBJ databases">
        <authorList>
            <person name="Kimball J.A."/>
            <person name="Haas M.W."/>
            <person name="Macchietto M."/>
            <person name="Kono T."/>
            <person name="Duquette J."/>
            <person name="Shao M."/>
        </authorList>
    </citation>
    <scope>NUCLEOTIDE SEQUENCE</scope>
    <source>
        <tissue evidence="4">Fresh leaf tissue</tissue>
    </source>
</reference>
<feature type="region of interest" description="Disordered" evidence="3">
    <location>
        <begin position="639"/>
        <end position="678"/>
    </location>
</feature>
<feature type="region of interest" description="Disordered" evidence="3">
    <location>
        <begin position="247"/>
        <end position="269"/>
    </location>
</feature>
<dbReference type="GO" id="GO:0034237">
    <property type="term" value="F:protein kinase A regulatory subunit binding"/>
    <property type="evidence" value="ECO:0007669"/>
    <property type="project" value="TreeGrafter"/>
</dbReference>
<keyword evidence="2" id="KW-0009">Actin-binding</keyword>
<dbReference type="GO" id="GO:0030036">
    <property type="term" value="P:actin cytoskeleton organization"/>
    <property type="evidence" value="ECO:0007669"/>
    <property type="project" value="UniProtKB-UniRule"/>
</dbReference>
<feature type="compositionally biased region" description="Polar residues" evidence="3">
    <location>
        <begin position="247"/>
        <end position="262"/>
    </location>
</feature>
<feature type="compositionally biased region" description="Basic and acidic residues" evidence="3">
    <location>
        <begin position="1727"/>
        <end position="1736"/>
    </location>
</feature>
<comment type="caution">
    <text evidence="4">The sequence shown here is derived from an EMBL/GenBank/DDBJ whole genome shotgun (WGS) entry which is preliminary data.</text>
</comment>
<dbReference type="GO" id="GO:0071933">
    <property type="term" value="F:Arp2/3 complex binding"/>
    <property type="evidence" value="ECO:0007669"/>
    <property type="project" value="TreeGrafter"/>
</dbReference>
<gene>
    <name evidence="4" type="ORF">GUJ93_ZPchr0013g36360</name>
</gene>
<feature type="region of interest" description="Disordered" evidence="3">
    <location>
        <begin position="1727"/>
        <end position="1763"/>
    </location>
</feature>
<evidence type="ECO:0000256" key="3">
    <source>
        <dbReference type="SAM" id="MobiDB-lite"/>
    </source>
</evidence>
<dbReference type="PANTHER" id="PTHR12902">
    <property type="entry name" value="WASP-1"/>
    <property type="match status" value="1"/>
</dbReference>
<name>A0A8J5WZT3_ZIZPA</name>
<comment type="function">
    <text evidence="2">Involved in regulation of actin and microtubule organization. Part of a WAVE complex that activates the Arp2/3 complex.</text>
</comment>
<feature type="compositionally biased region" description="Basic and acidic residues" evidence="3">
    <location>
        <begin position="956"/>
        <end position="966"/>
    </location>
</feature>
<dbReference type="GO" id="GO:0005856">
    <property type="term" value="C:cytoskeleton"/>
    <property type="evidence" value="ECO:0007669"/>
    <property type="project" value="UniProtKB-SubCell"/>
</dbReference>
<accession>A0A8J5WZT3</accession>
<evidence type="ECO:0000313" key="4">
    <source>
        <dbReference type="EMBL" id="KAG8098754.1"/>
    </source>
</evidence>
<keyword evidence="5" id="KW-1185">Reference proteome</keyword>
<feature type="compositionally biased region" description="Polar residues" evidence="3">
    <location>
        <begin position="35"/>
        <end position="58"/>
    </location>
</feature>
<feature type="compositionally biased region" description="Low complexity" evidence="3">
    <location>
        <begin position="1615"/>
        <end position="1627"/>
    </location>
</feature>
<protein>
    <recommendedName>
        <fullName evidence="2">Protein SCAR</fullName>
    </recommendedName>
    <alternativeName>
        <fullName evidence="2">Protein WAVE</fullName>
    </alternativeName>
</protein>
<dbReference type="GO" id="GO:0003779">
    <property type="term" value="F:actin binding"/>
    <property type="evidence" value="ECO:0007669"/>
    <property type="project" value="UniProtKB-UniRule"/>
</dbReference>
<dbReference type="EMBL" id="JAAALK010000079">
    <property type="protein sequence ID" value="KAG8098754.1"/>
    <property type="molecule type" value="Genomic_DNA"/>
</dbReference>
<comment type="similarity">
    <text evidence="1 2">Belongs to the SCAR/WAVE family.</text>
</comment>
<proteinExistence type="inferred from homology"/>
<dbReference type="Proteomes" id="UP000729402">
    <property type="component" value="Unassembled WGS sequence"/>
</dbReference>
<organism evidence="4 5">
    <name type="scientific">Zizania palustris</name>
    <name type="common">Northern wild rice</name>
    <dbReference type="NCBI Taxonomy" id="103762"/>
    <lineage>
        <taxon>Eukaryota</taxon>
        <taxon>Viridiplantae</taxon>
        <taxon>Streptophyta</taxon>
        <taxon>Embryophyta</taxon>
        <taxon>Tracheophyta</taxon>
        <taxon>Spermatophyta</taxon>
        <taxon>Magnoliopsida</taxon>
        <taxon>Liliopsida</taxon>
        <taxon>Poales</taxon>
        <taxon>Poaceae</taxon>
        <taxon>BOP clade</taxon>
        <taxon>Oryzoideae</taxon>
        <taxon>Oryzeae</taxon>
        <taxon>Zizaniinae</taxon>
        <taxon>Zizania</taxon>
    </lineage>
</organism>
<dbReference type="InterPro" id="IPR028288">
    <property type="entry name" value="SCAR/WAVE_fam"/>
</dbReference>
<feature type="compositionally biased region" description="Basic and acidic residues" evidence="3">
    <location>
        <begin position="1745"/>
        <end position="1763"/>
    </location>
</feature>
<dbReference type="GO" id="GO:2000601">
    <property type="term" value="P:positive regulation of Arp2/3 complex-mediated actin nucleation"/>
    <property type="evidence" value="ECO:0007669"/>
    <property type="project" value="TreeGrafter"/>
</dbReference>
<evidence type="ECO:0000256" key="2">
    <source>
        <dbReference type="RuleBase" id="RU367034"/>
    </source>
</evidence>
<comment type="subcellular location">
    <subcellularLocation>
        <location evidence="2">Cytoplasm</location>
        <location evidence="2">Cytoskeleton</location>
    </subcellularLocation>
</comment>
<reference evidence="4" key="1">
    <citation type="journal article" date="2021" name="bioRxiv">
        <title>Whole Genome Assembly and Annotation of Northern Wild Rice, Zizania palustris L., Supports a Whole Genome Duplication in the Zizania Genus.</title>
        <authorList>
            <person name="Haas M."/>
            <person name="Kono T."/>
            <person name="Macchietto M."/>
            <person name="Millas R."/>
            <person name="McGilp L."/>
            <person name="Shao M."/>
            <person name="Duquette J."/>
            <person name="Hirsch C.N."/>
            <person name="Kimball J."/>
        </authorList>
    </citation>
    <scope>NUCLEOTIDE SEQUENCE</scope>
    <source>
        <tissue evidence="4">Fresh leaf tissue</tissue>
    </source>
</reference>
<dbReference type="PANTHER" id="PTHR12902:SF1">
    <property type="entry name" value="WISKOTT-ALDRICH SYNDROME PROTEIN FAMILY MEMBER"/>
    <property type="match status" value="1"/>
</dbReference>
<keyword evidence="2" id="KW-0963">Cytoplasm</keyword>
<feature type="region of interest" description="Disordered" evidence="3">
    <location>
        <begin position="1613"/>
        <end position="1635"/>
    </location>
</feature>
<dbReference type="OrthoDB" id="1929108at2759"/>
<feature type="region of interest" description="Disordered" evidence="3">
    <location>
        <begin position="1328"/>
        <end position="1347"/>
    </location>
</feature>